<dbReference type="InterPro" id="IPR004360">
    <property type="entry name" value="Glyas_Fos-R_dOase_dom"/>
</dbReference>
<dbReference type="EMBL" id="MU858083">
    <property type="protein sequence ID" value="KAK4215154.1"/>
    <property type="molecule type" value="Genomic_DNA"/>
</dbReference>
<comment type="caution">
    <text evidence="2">The sequence shown here is derived from an EMBL/GenBank/DDBJ whole genome shotgun (WGS) entry which is preliminary data.</text>
</comment>
<organism evidence="2 3">
    <name type="scientific">Rhypophila decipiens</name>
    <dbReference type="NCBI Taxonomy" id="261697"/>
    <lineage>
        <taxon>Eukaryota</taxon>
        <taxon>Fungi</taxon>
        <taxon>Dikarya</taxon>
        <taxon>Ascomycota</taxon>
        <taxon>Pezizomycotina</taxon>
        <taxon>Sordariomycetes</taxon>
        <taxon>Sordariomycetidae</taxon>
        <taxon>Sordariales</taxon>
        <taxon>Naviculisporaceae</taxon>
        <taxon>Rhypophila</taxon>
    </lineage>
</organism>
<dbReference type="CDD" id="cd07247">
    <property type="entry name" value="SgaA_N_like"/>
    <property type="match status" value="1"/>
</dbReference>
<dbReference type="InterPro" id="IPR037523">
    <property type="entry name" value="VOC_core"/>
</dbReference>
<dbReference type="SUPFAM" id="SSF54593">
    <property type="entry name" value="Glyoxalase/Bleomycin resistance protein/Dihydroxybiphenyl dioxygenase"/>
    <property type="match status" value="1"/>
</dbReference>
<dbReference type="InterPro" id="IPR052164">
    <property type="entry name" value="Anthracycline_SecMetBiosynth"/>
</dbReference>
<name>A0AAN7B983_9PEZI</name>
<dbReference type="PROSITE" id="PS51819">
    <property type="entry name" value="VOC"/>
    <property type="match status" value="1"/>
</dbReference>
<sequence>MADWKPPKSGSPVWIEITATDMARSHKFYSTVFNWSWKNPEILGGSNDEEKPLMVDFNPDVNISGGISPPIQNPSPDKFIPRPGRGGIVLYFLVDDIEAIGQVIEDAGGKMVSEARKEGDHGVYRYFEDPDGNLGGVYQFKPM</sequence>
<reference evidence="2" key="1">
    <citation type="journal article" date="2023" name="Mol. Phylogenet. Evol.">
        <title>Genome-scale phylogeny and comparative genomics of the fungal order Sordariales.</title>
        <authorList>
            <person name="Hensen N."/>
            <person name="Bonometti L."/>
            <person name="Westerberg I."/>
            <person name="Brannstrom I.O."/>
            <person name="Guillou S."/>
            <person name="Cros-Aarteil S."/>
            <person name="Calhoun S."/>
            <person name="Haridas S."/>
            <person name="Kuo A."/>
            <person name="Mondo S."/>
            <person name="Pangilinan J."/>
            <person name="Riley R."/>
            <person name="LaButti K."/>
            <person name="Andreopoulos B."/>
            <person name="Lipzen A."/>
            <person name="Chen C."/>
            <person name="Yan M."/>
            <person name="Daum C."/>
            <person name="Ng V."/>
            <person name="Clum A."/>
            <person name="Steindorff A."/>
            <person name="Ohm R.A."/>
            <person name="Martin F."/>
            <person name="Silar P."/>
            <person name="Natvig D.O."/>
            <person name="Lalanne C."/>
            <person name="Gautier V."/>
            <person name="Ament-Velasquez S.L."/>
            <person name="Kruys A."/>
            <person name="Hutchinson M.I."/>
            <person name="Powell A.J."/>
            <person name="Barry K."/>
            <person name="Miller A.N."/>
            <person name="Grigoriev I.V."/>
            <person name="Debuchy R."/>
            <person name="Gladieux P."/>
            <person name="Hiltunen Thoren M."/>
            <person name="Johannesson H."/>
        </authorList>
    </citation>
    <scope>NUCLEOTIDE SEQUENCE</scope>
    <source>
        <strain evidence="2">PSN293</strain>
    </source>
</reference>
<evidence type="ECO:0000313" key="3">
    <source>
        <dbReference type="Proteomes" id="UP001301769"/>
    </source>
</evidence>
<protein>
    <submittedName>
        <fullName evidence="2">Glyoxalase-like domain-containing protein</fullName>
    </submittedName>
</protein>
<dbReference type="InterPro" id="IPR029068">
    <property type="entry name" value="Glyas_Bleomycin-R_OHBP_Dase"/>
</dbReference>
<dbReference type="Gene3D" id="3.10.180.10">
    <property type="entry name" value="2,3-Dihydroxybiphenyl 1,2-Dioxygenase, domain 1"/>
    <property type="match status" value="1"/>
</dbReference>
<keyword evidence="3" id="KW-1185">Reference proteome</keyword>
<reference evidence="2" key="2">
    <citation type="submission" date="2023-05" db="EMBL/GenBank/DDBJ databases">
        <authorList>
            <consortium name="Lawrence Berkeley National Laboratory"/>
            <person name="Steindorff A."/>
            <person name="Hensen N."/>
            <person name="Bonometti L."/>
            <person name="Westerberg I."/>
            <person name="Brannstrom I.O."/>
            <person name="Guillou S."/>
            <person name="Cros-Aarteil S."/>
            <person name="Calhoun S."/>
            <person name="Haridas S."/>
            <person name="Kuo A."/>
            <person name="Mondo S."/>
            <person name="Pangilinan J."/>
            <person name="Riley R."/>
            <person name="Labutti K."/>
            <person name="Andreopoulos B."/>
            <person name="Lipzen A."/>
            <person name="Chen C."/>
            <person name="Yanf M."/>
            <person name="Daum C."/>
            <person name="Ng V."/>
            <person name="Clum A."/>
            <person name="Ohm R."/>
            <person name="Martin F."/>
            <person name="Silar P."/>
            <person name="Natvig D."/>
            <person name="Lalanne C."/>
            <person name="Gautier V."/>
            <person name="Ament-Velasquez S.L."/>
            <person name="Kruys A."/>
            <person name="Hutchinson M.I."/>
            <person name="Powell A.J."/>
            <person name="Barry K."/>
            <person name="Miller A.N."/>
            <person name="Grigoriev I.V."/>
            <person name="Debuchy R."/>
            <person name="Gladieux P."/>
            <person name="Thoren M.H."/>
            <person name="Johannesson H."/>
        </authorList>
    </citation>
    <scope>NUCLEOTIDE SEQUENCE</scope>
    <source>
        <strain evidence="2">PSN293</strain>
    </source>
</reference>
<gene>
    <name evidence="2" type="ORF">QBC37DRAFT_312919</name>
</gene>
<proteinExistence type="predicted"/>
<feature type="domain" description="VOC" evidence="1">
    <location>
        <begin position="11"/>
        <end position="140"/>
    </location>
</feature>
<dbReference type="PANTHER" id="PTHR33993">
    <property type="entry name" value="GLYOXALASE-RELATED"/>
    <property type="match status" value="1"/>
</dbReference>
<evidence type="ECO:0000259" key="1">
    <source>
        <dbReference type="PROSITE" id="PS51819"/>
    </source>
</evidence>
<dbReference type="Proteomes" id="UP001301769">
    <property type="component" value="Unassembled WGS sequence"/>
</dbReference>
<dbReference type="AlphaFoldDB" id="A0AAN7B983"/>
<evidence type="ECO:0000313" key="2">
    <source>
        <dbReference type="EMBL" id="KAK4215154.1"/>
    </source>
</evidence>
<dbReference type="Pfam" id="PF00903">
    <property type="entry name" value="Glyoxalase"/>
    <property type="match status" value="1"/>
</dbReference>
<accession>A0AAN7B983</accession>